<dbReference type="EMBL" id="MPTB01000004">
    <property type="protein sequence ID" value="OMD51962.1"/>
    <property type="molecule type" value="Genomic_DNA"/>
</dbReference>
<organism evidence="1 2">
    <name type="scientific">Paenibacillus borealis</name>
    <dbReference type="NCBI Taxonomy" id="160799"/>
    <lineage>
        <taxon>Bacteria</taxon>
        <taxon>Bacillati</taxon>
        <taxon>Bacillota</taxon>
        <taxon>Bacilli</taxon>
        <taxon>Bacillales</taxon>
        <taxon>Paenibacillaceae</taxon>
        <taxon>Paenibacillus</taxon>
    </lineage>
</organism>
<dbReference type="SUPFAM" id="SSF141571">
    <property type="entry name" value="Pentapeptide repeat-like"/>
    <property type="match status" value="1"/>
</dbReference>
<name>A0ABX3HMJ4_PAEBO</name>
<dbReference type="PANTHER" id="PTHR14136:SF37">
    <property type="entry name" value="PENTAPEPTIDE REPEAT-CONTAINING PROTEIN"/>
    <property type="match status" value="1"/>
</dbReference>
<gene>
    <name evidence="1" type="ORF">BSK56_04905</name>
</gene>
<dbReference type="Pfam" id="PF00805">
    <property type="entry name" value="Pentapeptide"/>
    <property type="match status" value="1"/>
</dbReference>
<dbReference type="Gene3D" id="2.160.20.80">
    <property type="entry name" value="E3 ubiquitin-protein ligase SopA"/>
    <property type="match status" value="1"/>
</dbReference>
<dbReference type="InterPro" id="IPR001646">
    <property type="entry name" value="5peptide_repeat"/>
</dbReference>
<dbReference type="PANTHER" id="PTHR14136">
    <property type="entry name" value="BTB_POZ DOMAIN-CONTAINING PROTEIN KCTD9"/>
    <property type="match status" value="1"/>
</dbReference>
<dbReference type="Proteomes" id="UP000187412">
    <property type="component" value="Unassembled WGS sequence"/>
</dbReference>
<dbReference type="RefSeq" id="WP_076109572.1">
    <property type="nucleotide sequence ID" value="NZ_MPTB01000004.1"/>
</dbReference>
<dbReference type="InterPro" id="IPR051082">
    <property type="entry name" value="Pentapeptide-BTB/POZ_domain"/>
</dbReference>
<comment type="caution">
    <text evidence="1">The sequence shown here is derived from an EMBL/GenBank/DDBJ whole genome shotgun (WGS) entry which is preliminary data.</text>
</comment>
<keyword evidence="2" id="KW-1185">Reference proteome</keyword>
<protein>
    <submittedName>
        <fullName evidence="1">Oxetanocin A resistance protein</fullName>
    </submittedName>
</protein>
<evidence type="ECO:0000313" key="1">
    <source>
        <dbReference type="EMBL" id="OMD51962.1"/>
    </source>
</evidence>
<accession>A0ABX3HMJ4</accession>
<sequence length="290" mass="31497">MSENYNYNYLPSGPAGASLVLQSDCENCYGLCCAALPFAVSVDFAMNKDAGQPCPNLQTDFRCGIHTALRDKGFRGCTVYDCFGAGQKVSQITYGGKDWRQAPKTSSQMFEVFPVMRQLHELLWYLTEALHFQSAAPLHSALSTALEKTEQLTNLKAEALLELDVAAHRGEVNELLLRTSEIVRDAARRELKSVPKRQAKYGRGADLIGAKLRGADLRCVSLRGAYLIAADLSGANLQAADLIGADFRDTNLSGADLTGSLFLTQAQLNAAKGNTLTKLPPALVRPGHWT</sequence>
<reference evidence="1 2" key="1">
    <citation type="submission" date="2016-10" db="EMBL/GenBank/DDBJ databases">
        <title>Paenibacillus species isolates.</title>
        <authorList>
            <person name="Beno S.M."/>
        </authorList>
    </citation>
    <scope>NUCLEOTIDE SEQUENCE [LARGE SCALE GENOMIC DNA]</scope>
    <source>
        <strain evidence="1 2">FSL H7-0744</strain>
    </source>
</reference>
<evidence type="ECO:0000313" key="2">
    <source>
        <dbReference type="Proteomes" id="UP000187412"/>
    </source>
</evidence>
<proteinExistence type="predicted"/>